<comment type="catalytic activity">
    <reaction evidence="12">
        <text>Ni(2+)(out) + ATP + H2O = Ni(2+)(in) + ADP + phosphate + H(+)</text>
        <dbReference type="Rhea" id="RHEA:15557"/>
        <dbReference type="ChEBI" id="CHEBI:15377"/>
        <dbReference type="ChEBI" id="CHEBI:15378"/>
        <dbReference type="ChEBI" id="CHEBI:30616"/>
        <dbReference type="ChEBI" id="CHEBI:43474"/>
        <dbReference type="ChEBI" id="CHEBI:49786"/>
        <dbReference type="ChEBI" id="CHEBI:456216"/>
        <dbReference type="EC" id="7.2.2.11"/>
    </reaction>
    <physiologicalReaction direction="left-to-right" evidence="12">
        <dbReference type="Rhea" id="RHEA:15558"/>
    </physiologicalReaction>
</comment>
<dbReference type="FunFam" id="3.40.50.300:FF:000016">
    <property type="entry name" value="Oligopeptide ABC transporter ATP-binding component"/>
    <property type="match status" value="1"/>
</dbReference>
<feature type="compositionally biased region" description="Basic and acidic residues" evidence="13">
    <location>
        <begin position="411"/>
        <end position="423"/>
    </location>
</feature>
<evidence type="ECO:0000259" key="14">
    <source>
        <dbReference type="PROSITE" id="PS50893"/>
    </source>
</evidence>
<evidence type="ECO:0000256" key="12">
    <source>
        <dbReference type="ARBA" id="ARBA00048610"/>
    </source>
</evidence>
<gene>
    <name evidence="15" type="ORF">B1756_08470</name>
</gene>
<dbReference type="SMART" id="SM00382">
    <property type="entry name" value="AAA"/>
    <property type="match status" value="1"/>
</dbReference>
<keyword evidence="3" id="KW-1003">Cell membrane</keyword>
<dbReference type="CDD" id="cd03257">
    <property type="entry name" value="ABC_NikE_OppD_transporters"/>
    <property type="match status" value="1"/>
</dbReference>
<comment type="subcellular location">
    <subcellularLocation>
        <location evidence="1">Cell membrane</location>
        <topology evidence="1">Peripheral membrane protein</topology>
    </subcellularLocation>
</comment>
<dbReference type="InterPro" id="IPR017871">
    <property type="entry name" value="ABC_transporter-like_CS"/>
</dbReference>
<dbReference type="NCBIfam" id="TIGR01727">
    <property type="entry name" value="oligo_HPY"/>
    <property type="match status" value="1"/>
</dbReference>
<feature type="region of interest" description="Disordered" evidence="13">
    <location>
        <begin position="344"/>
        <end position="432"/>
    </location>
</feature>
<evidence type="ECO:0000256" key="10">
    <source>
        <dbReference type="ARBA" id="ARBA00039098"/>
    </source>
</evidence>
<keyword evidence="2" id="KW-0813">Transport</keyword>
<dbReference type="InterPro" id="IPR003439">
    <property type="entry name" value="ABC_transporter-like_ATP-bd"/>
</dbReference>
<dbReference type="PROSITE" id="PS00211">
    <property type="entry name" value="ABC_TRANSPORTER_1"/>
    <property type="match status" value="1"/>
</dbReference>
<dbReference type="RefSeq" id="WP_228434604.1">
    <property type="nucleotide sequence ID" value="NZ_CP019893.1"/>
</dbReference>
<keyword evidence="5 15" id="KW-0067">ATP-binding</keyword>
<dbReference type="InterPro" id="IPR003593">
    <property type="entry name" value="AAA+_ATPase"/>
</dbReference>
<evidence type="ECO:0000313" key="16">
    <source>
        <dbReference type="Proteomes" id="UP000250088"/>
    </source>
</evidence>
<evidence type="ECO:0000256" key="5">
    <source>
        <dbReference type="ARBA" id="ARBA00022840"/>
    </source>
</evidence>
<name>A0A2Z2HX06_9EURY</name>
<dbReference type="AlphaFoldDB" id="A0A2Z2HX06"/>
<comment type="subunit">
    <text evidence="9">The complex is composed of two ATP-binding proteins (NikD and NikE), two transmembrane proteins (NikB and NikC) and a solute-binding protein (NikA).</text>
</comment>
<reference evidence="16" key="1">
    <citation type="submission" date="2017-02" db="EMBL/GenBank/DDBJ databases">
        <title>Natronthermophilus aegyptiacus gen. nov.,sp. nov., an aerobic, extremely halophilic alkalithermophilic archaeon isolated from the athalassohaline Wadi An Natrun, Egypt.</title>
        <authorList>
            <person name="Zhao B."/>
        </authorList>
    </citation>
    <scope>NUCLEOTIDE SEQUENCE [LARGE SCALE GENOMIC DNA]</scope>
    <source>
        <strain evidence="16">JW/NM-HA 15</strain>
    </source>
</reference>
<dbReference type="GO" id="GO:0015833">
    <property type="term" value="P:peptide transport"/>
    <property type="evidence" value="ECO:0007669"/>
    <property type="project" value="InterPro"/>
</dbReference>
<accession>A0A2Z2HX06</accession>
<dbReference type="EC" id="7.2.2.11" evidence="10"/>
<dbReference type="PROSITE" id="PS50893">
    <property type="entry name" value="ABC_TRANSPORTER_2"/>
    <property type="match status" value="1"/>
</dbReference>
<dbReference type="Pfam" id="PF00005">
    <property type="entry name" value="ABC_tran"/>
    <property type="match status" value="1"/>
</dbReference>
<dbReference type="InterPro" id="IPR013563">
    <property type="entry name" value="Oligopep_ABC_C"/>
</dbReference>
<evidence type="ECO:0000313" key="15">
    <source>
        <dbReference type="EMBL" id="ARS91751.1"/>
    </source>
</evidence>
<evidence type="ECO:0000256" key="7">
    <source>
        <dbReference type="ARBA" id="ARBA00023065"/>
    </source>
</evidence>
<dbReference type="Proteomes" id="UP000250088">
    <property type="component" value="Chromosome"/>
</dbReference>
<dbReference type="GO" id="GO:0015413">
    <property type="term" value="F:ABC-type nickel transporter activity"/>
    <property type="evidence" value="ECO:0007669"/>
    <property type="project" value="UniProtKB-EC"/>
</dbReference>
<keyword evidence="16" id="KW-1185">Reference proteome</keyword>
<dbReference type="SUPFAM" id="SSF52540">
    <property type="entry name" value="P-loop containing nucleoside triphosphate hydrolases"/>
    <property type="match status" value="1"/>
</dbReference>
<evidence type="ECO:0000256" key="1">
    <source>
        <dbReference type="ARBA" id="ARBA00004202"/>
    </source>
</evidence>
<feature type="domain" description="ABC transporter" evidence="14">
    <location>
        <begin position="2"/>
        <end position="268"/>
    </location>
</feature>
<dbReference type="Gene3D" id="3.40.50.300">
    <property type="entry name" value="P-loop containing nucleotide triphosphate hydrolases"/>
    <property type="match status" value="1"/>
</dbReference>
<dbReference type="InterPro" id="IPR027417">
    <property type="entry name" value="P-loop_NTPase"/>
</dbReference>
<dbReference type="EMBL" id="CP019893">
    <property type="protein sequence ID" value="ARS91751.1"/>
    <property type="molecule type" value="Genomic_DNA"/>
</dbReference>
<evidence type="ECO:0000256" key="11">
    <source>
        <dbReference type="ARBA" id="ARBA00044143"/>
    </source>
</evidence>
<keyword evidence="4" id="KW-0547">Nucleotide-binding</keyword>
<evidence type="ECO:0000256" key="6">
    <source>
        <dbReference type="ARBA" id="ARBA00022967"/>
    </source>
</evidence>
<dbReference type="GO" id="GO:0005886">
    <property type="term" value="C:plasma membrane"/>
    <property type="evidence" value="ECO:0007669"/>
    <property type="project" value="UniProtKB-SubCell"/>
</dbReference>
<keyword evidence="6" id="KW-1278">Translocase</keyword>
<keyword evidence="7" id="KW-0406">Ion transport</keyword>
<evidence type="ECO:0000256" key="2">
    <source>
        <dbReference type="ARBA" id="ARBA00022448"/>
    </source>
</evidence>
<dbReference type="Pfam" id="PF08352">
    <property type="entry name" value="oligo_HPY"/>
    <property type="match status" value="1"/>
</dbReference>
<evidence type="ECO:0000256" key="4">
    <source>
        <dbReference type="ARBA" id="ARBA00022741"/>
    </source>
</evidence>
<organism evidence="15 16">
    <name type="scientific">Natrarchaeobaculum aegyptiacum</name>
    <dbReference type="NCBI Taxonomy" id="745377"/>
    <lineage>
        <taxon>Archaea</taxon>
        <taxon>Methanobacteriati</taxon>
        <taxon>Methanobacteriota</taxon>
        <taxon>Stenosarchaea group</taxon>
        <taxon>Halobacteria</taxon>
        <taxon>Halobacteriales</taxon>
        <taxon>Natrialbaceae</taxon>
        <taxon>Natrarchaeobaculum</taxon>
    </lineage>
</organism>
<evidence type="ECO:0000256" key="8">
    <source>
        <dbReference type="ARBA" id="ARBA00023136"/>
    </source>
</evidence>
<sequence>MLRVENLQTQFPTESGTVRAVDGISFDVYEGEIVCLVGESGAGKSVASMSLLRLVDDPGEIVGGEIRYRGRTIVGFEEGPDGERRRREDVLSDAEMRREIRGNEIAVIFQDPMESLNPVYTVGGQLREFIELNRDLEGEAARREAIDMLREVGIPDPEQRYGEYPHQFSGGMRQRVLIAMALACEPSLIIADEPTTALDVTVEGQILDLVDDLQAKYGTSFLWVTHDMGVVAEVADRVNVMYLGEIVEQAPVDELFYETSHPYTEALLNSMPRPDRTVERLEPIEGTMPNAIDPPRGCRFHPRCPDARAVCREDNPEAREIDRVDGHPHRAACVKHDVFAADYGGSRPLEVEPQVTAGTPDGSGTGGSEVAGDSTGDEESPTVREDGGEETGVDLERERDGDDSWAEEAADESRPGDDERQWSLEDGGDDDG</sequence>
<evidence type="ECO:0000256" key="3">
    <source>
        <dbReference type="ARBA" id="ARBA00022475"/>
    </source>
</evidence>
<evidence type="ECO:0000256" key="9">
    <source>
        <dbReference type="ARBA" id="ARBA00038669"/>
    </source>
</evidence>
<evidence type="ECO:0000256" key="13">
    <source>
        <dbReference type="SAM" id="MobiDB-lite"/>
    </source>
</evidence>
<dbReference type="PANTHER" id="PTHR43297">
    <property type="entry name" value="OLIGOPEPTIDE TRANSPORT ATP-BINDING PROTEIN APPD"/>
    <property type="match status" value="1"/>
</dbReference>
<dbReference type="InterPro" id="IPR050388">
    <property type="entry name" value="ABC_Ni/Peptide_Import"/>
</dbReference>
<dbReference type="PANTHER" id="PTHR43297:SF13">
    <property type="entry name" value="NICKEL ABC TRANSPORTER, ATP-BINDING PROTEIN"/>
    <property type="match status" value="1"/>
</dbReference>
<dbReference type="GO" id="GO:0005524">
    <property type="term" value="F:ATP binding"/>
    <property type="evidence" value="ECO:0007669"/>
    <property type="project" value="UniProtKB-KW"/>
</dbReference>
<dbReference type="KEGG" id="naj:B1756_08470"/>
<dbReference type="GeneID" id="32894108"/>
<dbReference type="GO" id="GO:0016887">
    <property type="term" value="F:ATP hydrolysis activity"/>
    <property type="evidence" value="ECO:0007669"/>
    <property type="project" value="InterPro"/>
</dbReference>
<protein>
    <recommendedName>
        <fullName evidence="11">Nickel import system ATP-binding protein NikD</fullName>
        <ecNumber evidence="10">7.2.2.11</ecNumber>
    </recommendedName>
</protein>
<proteinExistence type="predicted"/>
<keyword evidence="8" id="KW-0472">Membrane</keyword>